<name>A8XQ35_CAEEL</name>
<feature type="compositionally biased region" description="Pro residues" evidence="1">
    <location>
        <begin position="237"/>
        <end position="253"/>
    </location>
</feature>
<dbReference type="KEGG" id="cel:CELE_Y53H1A.1"/>
<evidence type="ECO:0000313" key="2">
    <source>
        <dbReference type="EMBL" id="CAP16295.2"/>
    </source>
</evidence>
<feature type="region of interest" description="Disordered" evidence="1">
    <location>
        <begin position="419"/>
        <end position="492"/>
    </location>
</feature>
<keyword evidence="5" id="KW-1267">Proteomics identification</keyword>
<feature type="compositionally biased region" description="Low complexity" evidence="1">
    <location>
        <begin position="450"/>
        <end position="460"/>
    </location>
</feature>
<organism evidence="2 3">
    <name type="scientific">Caenorhabditis elegans</name>
    <dbReference type="NCBI Taxonomy" id="6239"/>
    <lineage>
        <taxon>Eukaryota</taxon>
        <taxon>Metazoa</taxon>
        <taxon>Ecdysozoa</taxon>
        <taxon>Nematoda</taxon>
        <taxon>Chromadorea</taxon>
        <taxon>Rhabditida</taxon>
        <taxon>Rhabditina</taxon>
        <taxon>Rhabditomorpha</taxon>
        <taxon>Rhabditoidea</taxon>
        <taxon>Rhabditidae</taxon>
        <taxon>Peloderinae</taxon>
        <taxon>Caenorhabditis</taxon>
    </lineage>
</organism>
<dbReference type="HOGENOM" id="CLU_047655_0_0_1"/>
<dbReference type="AlphaFoldDB" id="A8XQ35"/>
<dbReference type="IntAct" id="A8XQ35">
    <property type="interactions" value="3"/>
</dbReference>
<dbReference type="Pfam" id="PF15996">
    <property type="entry name" value="PNISR"/>
    <property type="match status" value="1"/>
</dbReference>
<feature type="compositionally biased region" description="Acidic residues" evidence="1">
    <location>
        <begin position="341"/>
        <end position="351"/>
    </location>
</feature>
<dbReference type="RefSeq" id="NP_001122545.2">
    <property type="nucleotide sequence ID" value="NM_001129073.4"/>
</dbReference>
<proteinExistence type="evidence at protein level"/>
<feature type="compositionally biased region" description="Basic and acidic residues" evidence="1">
    <location>
        <begin position="285"/>
        <end position="319"/>
    </location>
</feature>
<evidence type="ECO:0000313" key="4">
    <source>
        <dbReference type="WormBase" id="Y53H1A.1b"/>
    </source>
</evidence>
<feature type="region of interest" description="Disordered" evidence="1">
    <location>
        <begin position="29"/>
        <end position="267"/>
    </location>
</feature>
<dbReference type="Bgee" id="WBGene00013177">
    <property type="expression patterns" value="Expressed in pharyngeal muscle cell (C elegans) and 4 other cell types or tissues"/>
</dbReference>
<reference evidence="2 3" key="1">
    <citation type="journal article" date="1998" name="Science">
        <title>Genome sequence of the nematode C. elegans: a platform for investigating biology.</title>
        <authorList>
            <consortium name="The C. elegans sequencing consortium"/>
            <person name="Sulson J.E."/>
            <person name="Waterston R."/>
        </authorList>
    </citation>
    <scope>NUCLEOTIDE SEQUENCE [LARGE SCALE GENOMIC DNA]</scope>
    <source>
        <strain evidence="2 3">Bristol N2</strain>
    </source>
</reference>
<feature type="compositionally biased region" description="Pro residues" evidence="1">
    <location>
        <begin position="78"/>
        <end position="87"/>
    </location>
</feature>
<dbReference type="UCSC" id="Y53H1A.1a">
    <property type="organism name" value="c. elegans"/>
</dbReference>
<feature type="compositionally biased region" description="Basic residues" evidence="1">
    <location>
        <begin position="478"/>
        <end position="492"/>
    </location>
</feature>
<feature type="compositionally biased region" description="Acidic residues" evidence="1">
    <location>
        <begin position="420"/>
        <end position="435"/>
    </location>
</feature>
<evidence type="ECO:0000313" key="3">
    <source>
        <dbReference type="Proteomes" id="UP000001940"/>
    </source>
</evidence>
<dbReference type="EMBL" id="BX284601">
    <property type="protein sequence ID" value="CAP16295.2"/>
    <property type="molecule type" value="Genomic_DNA"/>
</dbReference>
<dbReference type="GO" id="GO:0048786">
    <property type="term" value="C:presynaptic active zone"/>
    <property type="evidence" value="ECO:0000314"/>
    <property type="project" value="WormBase"/>
</dbReference>
<dbReference type="WormBase" id="Y53H1A.1b">
    <property type="protein sequence ID" value="CE42806"/>
    <property type="gene ID" value="WBGene00013177"/>
    <property type="gene designation" value="rsy-1"/>
</dbReference>
<feature type="compositionally biased region" description="Low complexity" evidence="1">
    <location>
        <begin position="122"/>
        <end position="133"/>
    </location>
</feature>
<evidence type="ECO:0007829" key="5">
    <source>
        <dbReference type="PeptideAtlas" id="A8XQ35"/>
    </source>
</evidence>
<dbReference type="InterPro" id="IPR031937">
    <property type="entry name" value="PNISR"/>
</dbReference>
<feature type="compositionally biased region" description="Low complexity" evidence="1">
    <location>
        <begin position="184"/>
        <end position="199"/>
    </location>
</feature>
<gene>
    <name evidence="2 4" type="primary">rsy-1</name>
    <name evidence="2" type="ORF">CELE_Y53H1A.1</name>
    <name evidence="4" type="ORF">Y53H1A.1</name>
</gene>
<dbReference type="OrthoDB" id="10065820at2759"/>
<feature type="compositionally biased region" description="Low complexity" evidence="1">
    <location>
        <begin position="218"/>
        <end position="230"/>
    </location>
</feature>
<accession>A8XQ35</accession>
<dbReference type="GO" id="GO:0005634">
    <property type="term" value="C:nucleus"/>
    <property type="evidence" value="ECO:0000314"/>
    <property type="project" value="WormBase"/>
</dbReference>
<sequence>MEDWTNYHQAQPAESVDWAQLAQQWMAMRDTDDRRAGNSHDFAQNHQLPWHQPRHPGPPAHQDWGDWSANRDEQWRGPPGPSGPSGPPVYHNQGPPRGYPPPPPQGADTWRGAPPPAHHGHFGPPGHHFQGPPQHFPPGPPRPHFPGPPGPHRPPEHYPGPPRPQAPAAPPPKSLFPSAQKPKPLFAAASSAPSFFGAPQRPPPQLHFFQESPSVQHDFQQPDFQPDFQPENYQNSPEPPAQAGPKGVPPPAPLMASGPTNPYAMNKEARKKLPAWILEGLEKAEREKQKQWEKEEKLKKAEEEKARRRAEAGKSKFDSSSDEESPENEKFPVGNGKSEYQEDDNDSEDDLEERREQFIRCVKTLMMNVLLESSNDVIMRIIQEELREHEKLQFERKKLATAPKIIGNSSALAALAAFGDGEDSDNSSDDGVGDDMEPRQESSGSAELNGASGAAEAGTPEAGGGEFKAPIQKTAIIKNRKNRRRKRRENER</sequence>
<feature type="region of interest" description="Disordered" evidence="1">
    <location>
        <begin position="285"/>
        <end position="353"/>
    </location>
</feature>
<dbReference type="CTD" id="173015"/>
<dbReference type="SMR" id="A8XQ35"/>
<protein>
    <submittedName>
        <fullName evidence="2">Arginine/serine-rich protein PNISR</fullName>
    </submittedName>
</protein>
<feature type="compositionally biased region" description="Pro residues" evidence="1">
    <location>
        <begin position="134"/>
        <end position="174"/>
    </location>
</feature>
<dbReference type="ExpressionAtlas" id="A8XQ35">
    <property type="expression patterns" value="baseline and differential"/>
</dbReference>
<dbReference type="PeptideAtlas" id="A8XQ35"/>
<dbReference type="PANTHER" id="PTHR31518">
    <property type="entry name" value="ARGININE/SERINE-RICH PROTEIN PNISR"/>
    <property type="match status" value="1"/>
</dbReference>
<evidence type="ECO:0000256" key="1">
    <source>
        <dbReference type="SAM" id="MobiDB-lite"/>
    </source>
</evidence>
<dbReference type="GeneID" id="173015"/>
<dbReference type="Proteomes" id="UP000001940">
    <property type="component" value="Chromosome I"/>
</dbReference>
<dbReference type="AGR" id="WB:WBGene00013177"/>
<keyword evidence="3" id="KW-1185">Reference proteome</keyword>
<feature type="compositionally biased region" description="Basic and acidic residues" evidence="1">
    <location>
        <begin position="29"/>
        <end position="38"/>
    </location>
</feature>